<evidence type="ECO:0000256" key="1">
    <source>
        <dbReference type="SAM" id="MobiDB-lite"/>
    </source>
</evidence>
<reference evidence="3 4" key="1">
    <citation type="submission" date="2018-05" db="EMBL/GenBank/DDBJ databases">
        <title>Leucothrix arctica sp. nov., isolated from Arctic seawater.</title>
        <authorList>
            <person name="Choi A."/>
            <person name="Baek K."/>
        </authorList>
    </citation>
    <scope>NUCLEOTIDE SEQUENCE [LARGE SCALE GENOMIC DNA]</scope>
    <source>
        <strain evidence="3 4">IMCC9719</strain>
    </source>
</reference>
<evidence type="ECO:0000313" key="3">
    <source>
        <dbReference type="EMBL" id="PWQ94453.1"/>
    </source>
</evidence>
<evidence type="ECO:0000256" key="2">
    <source>
        <dbReference type="SAM" id="SignalP"/>
    </source>
</evidence>
<gene>
    <name evidence="3" type="ORF">DKT75_14225</name>
</gene>
<evidence type="ECO:0000313" key="4">
    <source>
        <dbReference type="Proteomes" id="UP000245506"/>
    </source>
</evidence>
<feature type="signal peptide" evidence="2">
    <location>
        <begin position="1"/>
        <end position="23"/>
    </location>
</feature>
<comment type="caution">
    <text evidence="3">The sequence shown here is derived from an EMBL/GenBank/DDBJ whole genome shotgun (WGS) entry which is preliminary data.</text>
</comment>
<dbReference type="Proteomes" id="UP000245506">
    <property type="component" value="Unassembled WGS sequence"/>
</dbReference>
<feature type="compositionally biased region" description="Basic residues" evidence="1">
    <location>
        <begin position="123"/>
        <end position="140"/>
    </location>
</feature>
<keyword evidence="2" id="KW-0732">Signal</keyword>
<sequence length="151" mass="17686">MLKKIITTGVAALGLILSMQASAHQSHNDRDHNRYHKPTKPVFSVNKAQALQARLISNGVKNRSLTRYEEKRLLQEQKEVANLEHKYRRGGLKKWERNTLEKRLKSAYKRIKSYTSNHEYRQARHQKQSRHHNKTSRHTSSHGSLTLWIGK</sequence>
<feature type="region of interest" description="Disordered" evidence="1">
    <location>
        <begin position="118"/>
        <end position="151"/>
    </location>
</feature>
<dbReference type="EMBL" id="QGKL01000039">
    <property type="protein sequence ID" value="PWQ94453.1"/>
    <property type="molecule type" value="Genomic_DNA"/>
</dbReference>
<proteinExistence type="predicted"/>
<keyword evidence="4" id="KW-1185">Reference proteome</keyword>
<dbReference type="AlphaFoldDB" id="A0A317CAU7"/>
<accession>A0A317CAU7</accession>
<name>A0A317CAU7_9GAMM</name>
<protein>
    <submittedName>
        <fullName evidence="3">Uncharacterized protein</fullName>
    </submittedName>
</protein>
<dbReference type="RefSeq" id="WP_109824102.1">
    <property type="nucleotide sequence ID" value="NZ_QGKL01000039.1"/>
</dbReference>
<feature type="chain" id="PRO_5016418032" evidence="2">
    <location>
        <begin position="24"/>
        <end position="151"/>
    </location>
</feature>
<organism evidence="3 4">
    <name type="scientific">Leucothrix arctica</name>
    <dbReference type="NCBI Taxonomy" id="1481894"/>
    <lineage>
        <taxon>Bacteria</taxon>
        <taxon>Pseudomonadati</taxon>
        <taxon>Pseudomonadota</taxon>
        <taxon>Gammaproteobacteria</taxon>
        <taxon>Thiotrichales</taxon>
        <taxon>Thiotrichaceae</taxon>
        <taxon>Leucothrix</taxon>
    </lineage>
</organism>